<dbReference type="PANTHER" id="PTHR22762:SF133">
    <property type="entry name" value="P-TYPE DOMAIN-CONTAINING PROTEIN"/>
    <property type="match status" value="1"/>
</dbReference>
<protein>
    <recommendedName>
        <fullName evidence="3">alpha-glucosidase</fullName>
        <ecNumber evidence="3">3.2.1.20</ecNumber>
    </recommendedName>
    <alternativeName>
        <fullName evidence="8">Maltase</fullName>
    </alternativeName>
</protein>
<evidence type="ECO:0000256" key="8">
    <source>
        <dbReference type="ARBA" id="ARBA00041343"/>
    </source>
</evidence>
<dbReference type="Pfam" id="PF01055">
    <property type="entry name" value="Glyco_hydro_31_2nd"/>
    <property type="match status" value="1"/>
</dbReference>
<comment type="similarity">
    <text evidence="2 9">Belongs to the glycosyl hydrolase 31 family.</text>
</comment>
<feature type="domain" description="Glycoside hydrolase family 31 TIM barrel" evidence="11">
    <location>
        <begin position="268"/>
        <end position="634"/>
    </location>
</feature>
<evidence type="ECO:0000256" key="6">
    <source>
        <dbReference type="ARBA" id="ARBA00023180"/>
    </source>
</evidence>
<dbReference type="InterPro" id="IPR000322">
    <property type="entry name" value="Glyco_hydro_31_TIM"/>
</dbReference>
<evidence type="ECO:0000256" key="7">
    <source>
        <dbReference type="ARBA" id="ARBA00023295"/>
    </source>
</evidence>
<dbReference type="CDD" id="cd14752">
    <property type="entry name" value="GH31_N"/>
    <property type="match status" value="1"/>
</dbReference>
<dbReference type="CDD" id="cd06602">
    <property type="entry name" value="GH31_MGAM_SI_GAA"/>
    <property type="match status" value="1"/>
</dbReference>
<dbReference type="PROSITE" id="PS00707">
    <property type="entry name" value="GLYCOSYL_HYDROL_F31_2"/>
    <property type="match status" value="1"/>
</dbReference>
<keyword evidence="7 9" id="KW-0326">Glycosidase</keyword>
<evidence type="ECO:0000256" key="10">
    <source>
        <dbReference type="SAM" id="SignalP"/>
    </source>
</evidence>
<accession>A0ABR2VXA7</accession>
<organism evidence="14 15">
    <name type="scientific">Basidiobolus ranarum</name>
    <dbReference type="NCBI Taxonomy" id="34480"/>
    <lineage>
        <taxon>Eukaryota</taxon>
        <taxon>Fungi</taxon>
        <taxon>Fungi incertae sedis</taxon>
        <taxon>Zoopagomycota</taxon>
        <taxon>Entomophthoromycotina</taxon>
        <taxon>Basidiobolomycetes</taxon>
        <taxon>Basidiobolales</taxon>
        <taxon>Basidiobolaceae</taxon>
        <taxon>Basidiobolus</taxon>
    </lineage>
</organism>
<dbReference type="EC" id="3.2.1.20" evidence="3"/>
<dbReference type="Pfam" id="PF13802">
    <property type="entry name" value="Gal_mutarotas_2"/>
    <property type="match status" value="1"/>
</dbReference>
<comment type="caution">
    <text evidence="14">The sequence shown here is derived from an EMBL/GenBank/DDBJ whole genome shotgun (WGS) entry which is preliminary data.</text>
</comment>
<feature type="chain" id="PRO_5046223926" description="alpha-glucosidase" evidence="10">
    <location>
        <begin position="21"/>
        <end position="855"/>
    </location>
</feature>
<dbReference type="InterPro" id="IPR048395">
    <property type="entry name" value="Glyco_hydro_31_C"/>
</dbReference>
<evidence type="ECO:0000256" key="9">
    <source>
        <dbReference type="RuleBase" id="RU361185"/>
    </source>
</evidence>
<dbReference type="Proteomes" id="UP001479436">
    <property type="component" value="Unassembled WGS sequence"/>
</dbReference>
<evidence type="ECO:0000256" key="1">
    <source>
        <dbReference type="ARBA" id="ARBA00001657"/>
    </source>
</evidence>
<gene>
    <name evidence="14" type="ORF">K7432_009278</name>
</gene>
<dbReference type="Gene3D" id="3.20.20.80">
    <property type="entry name" value="Glycosidases"/>
    <property type="match status" value="1"/>
</dbReference>
<keyword evidence="6" id="KW-0325">Glycoprotein</keyword>
<sequence length="855" mass="96424">MVKWLSASLACLGLSTLTNAQYRNSTQIGSADCPGYRVVSTQNRGNAIYSRLTLRGQPCNQYGKDVKDLILKVSYESSRLQVKISDAEKKHWEVPADFLSPDKKFRTKTPMKHLLEFTYQKNPFSFTVKRKDTGEVIFDTTGHRLVFEDKYLELSSALPENANIYGLGEVVDTFRRNPADTIQAMWARDVADPVRENLYGAHPFYIELRDGKAHGVQILNSHGMDVILANKSVAYKAIGGVLDFSFYPGSDAYEVINQYTATVGRPHQIAYWSLGFHQCRYGYVDIDEVEGLVKNYSLAMIPLETMWTDIEYRDMFKDFTLDPINYPLDRVQKFVSKLHKDGQQYVLIIDPAIVRNESYPAWTEGIKQDVFIKNPDGSTYIGQVWPGYTAFPDWFAPNTERWWTTQIANFVKDVAIDGLWIDMNEPASFCVGSCGSNRTGIPPYPWMDPDYKPDVPQTFPEPPYAIHNAYGNLSMKTVSTEAVHHGGLTEYQVHNLYGHMEAIITRKSLLAIEPKKRPFLLGRSTFAGSGAHEGHWTGDNWSTWEQLKYSISGILSFQMFGIPYAGADICGFNGNTTEELCLRWMQLGAFYPFARNHNGKGNIGQEPYLWESVADASRKALHTRYEILPYIYTQFQHAHELGRPVWRPLAFEFPKDQEMLDNDVQFLVGPGILASPALTEGATTVDAKFPEGIWYDYYTWSAVNGHTKQILAAPLNGHLPLHIRGGHIIPTQEPSSTVSQSRKNPFSLLVALDEQGNAEGELYLDDGQSIEVGKKFSRITYRATSRGILANGHFGYRSGVVLKNITILGIKAQPNQVKVNGHTVSHDQLSYDADKKTLIIAQLNVSMDKPLRVTF</sequence>
<dbReference type="EMBL" id="JASJQH010007437">
    <property type="protein sequence ID" value="KAK9709063.1"/>
    <property type="molecule type" value="Genomic_DNA"/>
</dbReference>
<dbReference type="Gene3D" id="2.60.40.1760">
    <property type="entry name" value="glycosyl hydrolase (family 31)"/>
    <property type="match status" value="1"/>
</dbReference>
<keyword evidence="5 9" id="KW-0378">Hydrolase</keyword>
<dbReference type="InterPro" id="IPR025887">
    <property type="entry name" value="Glyco_hydro_31_N_dom"/>
</dbReference>
<evidence type="ECO:0000313" key="14">
    <source>
        <dbReference type="EMBL" id="KAK9709063.1"/>
    </source>
</evidence>
<dbReference type="SUPFAM" id="SSF74650">
    <property type="entry name" value="Galactose mutarotase-like"/>
    <property type="match status" value="1"/>
</dbReference>
<dbReference type="InterPro" id="IPR013780">
    <property type="entry name" value="Glyco_hydro_b"/>
</dbReference>
<dbReference type="SUPFAM" id="SSF51445">
    <property type="entry name" value="(Trans)glycosidases"/>
    <property type="match status" value="1"/>
</dbReference>
<dbReference type="PANTHER" id="PTHR22762">
    <property type="entry name" value="ALPHA-GLUCOSIDASE"/>
    <property type="match status" value="1"/>
</dbReference>
<dbReference type="InterPro" id="IPR030459">
    <property type="entry name" value="Glyco_hydro_31_CS"/>
</dbReference>
<keyword evidence="4 10" id="KW-0732">Signal</keyword>
<dbReference type="InterPro" id="IPR011013">
    <property type="entry name" value="Gal_mutarotase_sf_dom"/>
</dbReference>
<feature type="domain" description="Glycosyl hydrolase family 31 C-terminal" evidence="13">
    <location>
        <begin position="642"/>
        <end position="729"/>
    </location>
</feature>
<dbReference type="PROSITE" id="PS00129">
    <property type="entry name" value="GLYCOSYL_HYDROL_F31_1"/>
    <property type="match status" value="1"/>
</dbReference>
<feature type="domain" description="Glycoside hydrolase family 31 N-terminal" evidence="12">
    <location>
        <begin position="96"/>
        <end position="224"/>
    </location>
</feature>
<feature type="signal peptide" evidence="10">
    <location>
        <begin position="1"/>
        <end position="20"/>
    </location>
</feature>
<dbReference type="InterPro" id="IPR030458">
    <property type="entry name" value="Glyco_hydro_31_AS"/>
</dbReference>
<evidence type="ECO:0000259" key="11">
    <source>
        <dbReference type="Pfam" id="PF01055"/>
    </source>
</evidence>
<evidence type="ECO:0000256" key="3">
    <source>
        <dbReference type="ARBA" id="ARBA00012741"/>
    </source>
</evidence>
<evidence type="ECO:0000256" key="2">
    <source>
        <dbReference type="ARBA" id="ARBA00007806"/>
    </source>
</evidence>
<name>A0ABR2VXA7_9FUNG</name>
<dbReference type="SUPFAM" id="SSF51011">
    <property type="entry name" value="Glycosyl hydrolase domain"/>
    <property type="match status" value="1"/>
</dbReference>
<reference evidence="14 15" key="1">
    <citation type="submission" date="2023-04" db="EMBL/GenBank/DDBJ databases">
        <title>Genome of Basidiobolus ranarum AG-B5.</title>
        <authorList>
            <person name="Stajich J.E."/>
            <person name="Carter-House D."/>
            <person name="Gryganskyi A."/>
        </authorList>
    </citation>
    <scope>NUCLEOTIDE SEQUENCE [LARGE SCALE GENOMIC DNA]</scope>
    <source>
        <strain evidence="14 15">AG-B5</strain>
    </source>
</reference>
<evidence type="ECO:0000259" key="13">
    <source>
        <dbReference type="Pfam" id="PF21365"/>
    </source>
</evidence>
<evidence type="ECO:0000259" key="12">
    <source>
        <dbReference type="Pfam" id="PF13802"/>
    </source>
</evidence>
<evidence type="ECO:0000256" key="5">
    <source>
        <dbReference type="ARBA" id="ARBA00022801"/>
    </source>
</evidence>
<dbReference type="InterPro" id="IPR017853">
    <property type="entry name" value="GH"/>
</dbReference>
<proteinExistence type="inferred from homology"/>
<evidence type="ECO:0000256" key="4">
    <source>
        <dbReference type="ARBA" id="ARBA00022729"/>
    </source>
</evidence>
<dbReference type="Gene3D" id="2.60.40.1180">
    <property type="entry name" value="Golgi alpha-mannosidase II"/>
    <property type="match status" value="2"/>
</dbReference>
<comment type="catalytic activity">
    <reaction evidence="1">
        <text>Hydrolysis of terminal, non-reducing (1-&gt;4)-linked alpha-D-glucose residues with release of alpha-D-glucose.</text>
        <dbReference type="EC" id="3.2.1.20"/>
    </reaction>
</comment>
<evidence type="ECO:0000313" key="15">
    <source>
        <dbReference type="Proteomes" id="UP001479436"/>
    </source>
</evidence>
<keyword evidence="15" id="KW-1185">Reference proteome</keyword>
<dbReference type="Pfam" id="PF21365">
    <property type="entry name" value="Glyco_hydro_31_3rd"/>
    <property type="match status" value="1"/>
</dbReference>